<evidence type="ECO:0000259" key="10">
    <source>
        <dbReference type="PROSITE" id="PS50113"/>
    </source>
</evidence>
<dbReference type="GO" id="GO:0004673">
    <property type="term" value="F:protein histidine kinase activity"/>
    <property type="evidence" value="ECO:0007669"/>
    <property type="project" value="UniProtKB-EC"/>
</dbReference>
<feature type="domain" description="Histidine kinase" evidence="8">
    <location>
        <begin position="396"/>
        <end position="617"/>
    </location>
</feature>
<dbReference type="SMART" id="SM00388">
    <property type="entry name" value="HisKA"/>
    <property type="match status" value="1"/>
</dbReference>
<feature type="domain" description="PAS" evidence="9">
    <location>
        <begin position="255"/>
        <end position="325"/>
    </location>
</feature>
<feature type="transmembrane region" description="Helical" evidence="7">
    <location>
        <begin position="174"/>
        <end position="193"/>
    </location>
</feature>
<feature type="transmembrane region" description="Helical" evidence="7">
    <location>
        <begin position="78"/>
        <end position="100"/>
    </location>
</feature>
<evidence type="ECO:0000256" key="4">
    <source>
        <dbReference type="ARBA" id="ARBA00022741"/>
    </source>
</evidence>
<evidence type="ECO:0000259" key="11">
    <source>
        <dbReference type="PROSITE" id="PS50924"/>
    </source>
</evidence>
<dbReference type="PROSITE" id="PS50113">
    <property type="entry name" value="PAC"/>
    <property type="match status" value="1"/>
</dbReference>
<keyword evidence="6" id="KW-0067">ATP-binding</keyword>
<keyword evidence="7" id="KW-1133">Transmembrane helix</keyword>
<dbReference type="InterPro" id="IPR001610">
    <property type="entry name" value="PAC"/>
</dbReference>
<dbReference type="RefSeq" id="WP_218102902.1">
    <property type="nucleotide sequence ID" value="NZ_CAJVCE010000035.1"/>
</dbReference>
<keyword evidence="5 12" id="KW-0418">Kinase</keyword>
<accession>A0ABM8VTD7</accession>
<dbReference type="EMBL" id="CAJVCE010000035">
    <property type="protein sequence ID" value="CAG7657442.1"/>
    <property type="molecule type" value="Genomic_DNA"/>
</dbReference>
<evidence type="ECO:0000256" key="2">
    <source>
        <dbReference type="ARBA" id="ARBA00012438"/>
    </source>
</evidence>
<evidence type="ECO:0000256" key="3">
    <source>
        <dbReference type="ARBA" id="ARBA00022679"/>
    </source>
</evidence>
<dbReference type="PROSITE" id="PS50924">
    <property type="entry name" value="MHYT"/>
    <property type="match status" value="1"/>
</dbReference>
<dbReference type="InterPro" id="IPR003661">
    <property type="entry name" value="HisK_dim/P_dom"/>
</dbReference>
<comment type="catalytic activity">
    <reaction evidence="1">
        <text>ATP + protein L-histidine = ADP + protein N-phospho-L-histidine.</text>
        <dbReference type="EC" id="2.7.13.3"/>
    </reaction>
</comment>
<gene>
    <name evidence="12" type="primary">rcsC_22</name>
    <name evidence="12" type="ORF">PAECIP111802_06727</name>
</gene>
<dbReference type="InterPro" id="IPR000700">
    <property type="entry name" value="PAS-assoc_C"/>
</dbReference>
<dbReference type="Pfam" id="PF00512">
    <property type="entry name" value="HisKA"/>
    <property type="match status" value="1"/>
</dbReference>
<dbReference type="PANTHER" id="PTHR43047">
    <property type="entry name" value="TWO-COMPONENT HISTIDINE PROTEIN KINASE"/>
    <property type="match status" value="1"/>
</dbReference>
<keyword evidence="4" id="KW-0547">Nucleotide-binding</keyword>
<dbReference type="Pfam" id="PF03707">
    <property type="entry name" value="MHYT"/>
    <property type="match status" value="3"/>
</dbReference>
<evidence type="ECO:0000256" key="5">
    <source>
        <dbReference type="ARBA" id="ARBA00022777"/>
    </source>
</evidence>
<keyword evidence="7" id="KW-0812">Transmembrane</keyword>
<dbReference type="Proteomes" id="UP000730618">
    <property type="component" value="Unassembled WGS sequence"/>
</dbReference>
<evidence type="ECO:0000256" key="6">
    <source>
        <dbReference type="ARBA" id="ARBA00022840"/>
    </source>
</evidence>
<comment type="caution">
    <text evidence="12">The sequence shown here is derived from an EMBL/GenBank/DDBJ whole genome shotgun (WGS) entry which is preliminary data.</text>
</comment>
<dbReference type="InterPro" id="IPR003594">
    <property type="entry name" value="HATPase_dom"/>
</dbReference>
<dbReference type="PROSITE" id="PS50109">
    <property type="entry name" value="HIS_KIN"/>
    <property type="match status" value="1"/>
</dbReference>
<dbReference type="CDD" id="cd16922">
    <property type="entry name" value="HATPase_EvgS-ArcB-TorS-like"/>
    <property type="match status" value="1"/>
</dbReference>
<evidence type="ECO:0000313" key="13">
    <source>
        <dbReference type="Proteomes" id="UP000730618"/>
    </source>
</evidence>
<feature type="transmembrane region" description="Helical" evidence="7">
    <location>
        <begin position="6"/>
        <end position="31"/>
    </location>
</feature>
<dbReference type="SMART" id="SM00387">
    <property type="entry name" value="HATPase_c"/>
    <property type="match status" value="1"/>
</dbReference>
<sequence length="626" mass="69433">MEHLHGIYSFPLVVLSVVISILSSYSALTLYQRVLTLSGKEKTVWTVCGSIAMGLGIWSMHFIGMLAFHLPVQVTYDYVLVGISQLIPIGAAWAALTVIARSSVSKLRLALGGIFMALGIVGMHYTGMAAMRLPGTISYRWPLVALSVLIAFLVSFAALSTLSLYRRRRWNYPLSAKVGAAALLGMAIAGMHYTGMMAAEFHTYAEVSNPDNVQVGIGAMLLAGLLGAATMFILLLILVSQFMDRRYALRLADYNQSRYDSIFEHNPHMVCLFDLKGRLVRTNPAAEQITGYSRDSFLSKPFTNFLTRRDVSKVRRCITQVLQGIPQTVECTIRHRNGQPIHLSTTIVPMIADGKIVDYYAISKDVTEQKQAERQLLLAKLEAERAARAKAEFLAVMSHEIRTPLNGVIGMSELLLETELREEQRDYVRIIGTSGKALLSVINDVLDYSKIDSGKMQLQTEPFALRECLDETIHLFMPQLQERRLECRGHVDASVPSVLIGDAGRLRQVFINLIGNAVKFTERGSIEVTIRCLQQKGDQLTIECAVKDSGIGIPQHFIPFLFQPFHQLDSKMTRKYEGTGLGLAISKRLVEMMGGTIRVDSAEGLGTTFTFTVQAAYCRDELAVHS</sequence>
<feature type="transmembrane region" description="Helical" evidence="7">
    <location>
        <begin position="43"/>
        <end position="66"/>
    </location>
</feature>
<dbReference type="SMART" id="SM00091">
    <property type="entry name" value="PAS"/>
    <property type="match status" value="1"/>
</dbReference>
<keyword evidence="3 12" id="KW-0808">Transferase</keyword>
<dbReference type="InterPro" id="IPR000014">
    <property type="entry name" value="PAS"/>
</dbReference>
<evidence type="ECO:0000259" key="8">
    <source>
        <dbReference type="PROSITE" id="PS50109"/>
    </source>
</evidence>
<dbReference type="InterPro" id="IPR013656">
    <property type="entry name" value="PAS_4"/>
</dbReference>
<feature type="domain" description="PAC" evidence="10">
    <location>
        <begin position="327"/>
        <end position="378"/>
    </location>
</feature>
<name>A0ABM8VTD7_9BACL</name>
<dbReference type="NCBIfam" id="TIGR00229">
    <property type="entry name" value="sensory_box"/>
    <property type="match status" value="1"/>
</dbReference>
<protein>
    <recommendedName>
        <fullName evidence="2">histidine kinase</fullName>
        <ecNumber evidence="2">2.7.13.3</ecNumber>
    </recommendedName>
</protein>
<proteinExistence type="predicted"/>
<dbReference type="CDD" id="cd00082">
    <property type="entry name" value="HisKA"/>
    <property type="match status" value="1"/>
</dbReference>
<evidence type="ECO:0000256" key="1">
    <source>
        <dbReference type="ARBA" id="ARBA00000085"/>
    </source>
</evidence>
<feature type="domain" description="MHYT" evidence="11">
    <location>
        <begin position="8"/>
        <end position="202"/>
    </location>
</feature>
<reference evidence="12 13" key="1">
    <citation type="submission" date="2021-06" db="EMBL/GenBank/DDBJ databases">
        <authorList>
            <person name="Criscuolo A."/>
        </authorList>
    </citation>
    <scope>NUCLEOTIDE SEQUENCE [LARGE SCALE GENOMIC DNA]</scope>
    <source>
        <strain evidence="13">CIP 111802</strain>
    </source>
</reference>
<keyword evidence="13" id="KW-1185">Reference proteome</keyword>
<dbReference type="Pfam" id="PF08448">
    <property type="entry name" value="PAS_4"/>
    <property type="match status" value="1"/>
</dbReference>
<feature type="transmembrane region" description="Helical" evidence="7">
    <location>
        <begin position="107"/>
        <end position="127"/>
    </location>
</feature>
<keyword evidence="7" id="KW-0472">Membrane</keyword>
<dbReference type="SMART" id="SM00086">
    <property type="entry name" value="PAC"/>
    <property type="match status" value="1"/>
</dbReference>
<dbReference type="InterPro" id="IPR005330">
    <property type="entry name" value="MHYT_dom"/>
</dbReference>
<organism evidence="12 13">
    <name type="scientific">Paenibacillus allorhizosphaerae</name>
    <dbReference type="NCBI Taxonomy" id="2849866"/>
    <lineage>
        <taxon>Bacteria</taxon>
        <taxon>Bacillati</taxon>
        <taxon>Bacillota</taxon>
        <taxon>Bacilli</taxon>
        <taxon>Bacillales</taxon>
        <taxon>Paenibacillaceae</taxon>
        <taxon>Paenibacillus</taxon>
    </lineage>
</organism>
<evidence type="ECO:0000313" key="12">
    <source>
        <dbReference type="EMBL" id="CAG7657442.1"/>
    </source>
</evidence>
<dbReference type="EC" id="2.7.13.3" evidence="2"/>
<evidence type="ECO:0000259" key="9">
    <source>
        <dbReference type="PROSITE" id="PS50112"/>
    </source>
</evidence>
<feature type="transmembrane region" description="Helical" evidence="7">
    <location>
        <begin position="139"/>
        <end position="162"/>
    </location>
</feature>
<dbReference type="PROSITE" id="PS50112">
    <property type="entry name" value="PAS"/>
    <property type="match status" value="1"/>
</dbReference>
<dbReference type="InterPro" id="IPR005467">
    <property type="entry name" value="His_kinase_dom"/>
</dbReference>
<feature type="transmembrane region" description="Helical" evidence="7">
    <location>
        <begin position="213"/>
        <end position="239"/>
    </location>
</feature>
<dbReference type="Pfam" id="PF02518">
    <property type="entry name" value="HATPase_c"/>
    <property type="match status" value="1"/>
</dbReference>
<dbReference type="CDD" id="cd00130">
    <property type="entry name" value="PAS"/>
    <property type="match status" value="1"/>
</dbReference>
<evidence type="ECO:0000256" key="7">
    <source>
        <dbReference type="PROSITE-ProRule" id="PRU00244"/>
    </source>
</evidence>